<dbReference type="EMBL" id="AGXS01000026">
    <property type="protein sequence ID" value="EIY44621.1"/>
    <property type="molecule type" value="Genomic_DNA"/>
</dbReference>
<dbReference type="RefSeq" id="WP_007487218.1">
    <property type="nucleotide sequence ID" value="NZ_JH724316.1"/>
</dbReference>
<dbReference type="NCBIfam" id="TIGR03570">
    <property type="entry name" value="NeuD_NnaD"/>
    <property type="match status" value="1"/>
</dbReference>
<dbReference type="Pfam" id="PF00132">
    <property type="entry name" value="Hexapep"/>
    <property type="match status" value="2"/>
</dbReference>
<accession>I9RNV5</accession>
<evidence type="ECO:0000256" key="2">
    <source>
        <dbReference type="PIRSR" id="PIRSR620019-1"/>
    </source>
</evidence>
<evidence type="ECO:0000259" key="4">
    <source>
        <dbReference type="Pfam" id="PF17836"/>
    </source>
</evidence>
<feature type="binding site" evidence="3">
    <location>
        <position position="130"/>
    </location>
    <ligand>
        <name>acetyl-CoA</name>
        <dbReference type="ChEBI" id="CHEBI:57288"/>
    </ligand>
</feature>
<dbReference type="HOGENOM" id="CLU_081811_2_0_10"/>
<evidence type="ECO:0000256" key="1">
    <source>
        <dbReference type="ARBA" id="ARBA00007274"/>
    </source>
</evidence>
<dbReference type="Proteomes" id="UP000003089">
    <property type="component" value="Unassembled WGS sequence"/>
</dbReference>
<reference evidence="5 6" key="1">
    <citation type="submission" date="2012-02" db="EMBL/GenBank/DDBJ databases">
        <title>The Genome Sequence of Bacteroides nordii CL02T12C05.</title>
        <authorList>
            <consortium name="The Broad Institute Genome Sequencing Platform"/>
            <person name="Earl A."/>
            <person name="Ward D."/>
            <person name="Feldgarden M."/>
            <person name="Gevers D."/>
            <person name="Zitomersky N.L."/>
            <person name="Coyne M.J."/>
            <person name="Comstock L.E."/>
            <person name="Young S.K."/>
            <person name="Zeng Q."/>
            <person name="Gargeya S."/>
            <person name="Fitzgerald M."/>
            <person name="Haas B."/>
            <person name="Abouelleil A."/>
            <person name="Alvarado L."/>
            <person name="Arachchi H.M."/>
            <person name="Berlin A."/>
            <person name="Chapman S.B."/>
            <person name="Gearin G."/>
            <person name="Goldberg J."/>
            <person name="Griggs A."/>
            <person name="Gujja S."/>
            <person name="Hansen M."/>
            <person name="Heiman D."/>
            <person name="Howarth C."/>
            <person name="Larimer J."/>
            <person name="Lui A."/>
            <person name="MacDonald P.J.P."/>
            <person name="McCowen C."/>
            <person name="Montmayeur A."/>
            <person name="Murphy C."/>
            <person name="Neiman D."/>
            <person name="Pearson M."/>
            <person name="Priest M."/>
            <person name="Roberts A."/>
            <person name="Saif S."/>
            <person name="Shea T."/>
            <person name="Sisk P."/>
            <person name="Stolte C."/>
            <person name="Sykes S."/>
            <person name="Wortman J."/>
            <person name="Nusbaum C."/>
            <person name="Birren B."/>
        </authorList>
    </citation>
    <scope>NUCLEOTIDE SEQUENCE [LARGE SCALE GENOMIC DNA]</scope>
    <source>
        <strain evidence="5 6">CL02T12C05</strain>
    </source>
</reference>
<dbReference type="Pfam" id="PF17836">
    <property type="entry name" value="PglD_N"/>
    <property type="match status" value="1"/>
</dbReference>
<evidence type="ECO:0000313" key="5">
    <source>
        <dbReference type="EMBL" id="EIY44621.1"/>
    </source>
</evidence>
<dbReference type="InterPro" id="IPR020019">
    <property type="entry name" value="AcTrfase_PglD-like"/>
</dbReference>
<evidence type="ECO:0000256" key="3">
    <source>
        <dbReference type="PIRSR" id="PIRSR620019-2"/>
    </source>
</evidence>
<dbReference type="Gene3D" id="2.160.10.10">
    <property type="entry name" value="Hexapeptide repeat proteins"/>
    <property type="match status" value="1"/>
</dbReference>
<dbReference type="InterPro" id="IPR011004">
    <property type="entry name" value="Trimer_LpxA-like_sf"/>
</dbReference>
<feature type="domain" description="PglD N-terminal" evidence="4">
    <location>
        <begin position="2"/>
        <end position="69"/>
    </location>
</feature>
<dbReference type="InterPro" id="IPR041561">
    <property type="entry name" value="PglD_N"/>
</dbReference>
<sequence length="196" mass="20587">MYLYGASGHAKVIIDIIKAQGGVVEGLVDDNPNLKELSGTPILHDATGLSPFIISIGNCKIRKIIAERLNCKFTMAIHPTAIISSTAIIGEGSVIMQGAIIQTEVKIGKHCIVNTKASIDHECVIGDYVHIAPGCTISGDVHVGEGTWVGVGSTIIQGVRIGKNCFIGAGSVVVKDIPDNCKAYGVPCKIILEITK</sequence>
<feature type="binding site" evidence="3">
    <location>
        <position position="57"/>
    </location>
    <ligand>
        <name>substrate</name>
    </ligand>
</feature>
<dbReference type="STRING" id="997884.HMPREF1068_03908"/>
<comment type="caution">
    <text evidence="5">The sequence shown here is derived from an EMBL/GenBank/DDBJ whole genome shotgun (WGS) entry which is preliminary data.</text>
</comment>
<proteinExistence type="inferred from homology"/>
<name>I9RNV5_9BACE</name>
<feature type="binding site" evidence="3">
    <location>
        <begin position="7"/>
        <end position="9"/>
    </location>
    <ligand>
        <name>substrate</name>
    </ligand>
</feature>
<dbReference type="InterPro" id="IPR050179">
    <property type="entry name" value="Trans_hexapeptide_repeat"/>
</dbReference>
<dbReference type="PANTHER" id="PTHR43300:SF7">
    <property type="entry name" value="UDP-N-ACETYLBACILLOSAMINE N-ACETYLTRANSFERASE"/>
    <property type="match status" value="1"/>
</dbReference>
<organism evidence="5 6">
    <name type="scientific">Bacteroides nordii CL02T12C05</name>
    <dbReference type="NCBI Taxonomy" id="997884"/>
    <lineage>
        <taxon>Bacteria</taxon>
        <taxon>Pseudomonadati</taxon>
        <taxon>Bacteroidota</taxon>
        <taxon>Bacteroidia</taxon>
        <taxon>Bacteroidales</taxon>
        <taxon>Bacteroidaceae</taxon>
        <taxon>Bacteroides</taxon>
    </lineage>
</organism>
<dbReference type="Gene3D" id="3.40.50.20">
    <property type="match status" value="1"/>
</dbReference>
<dbReference type="GO" id="GO:0016746">
    <property type="term" value="F:acyltransferase activity"/>
    <property type="evidence" value="ECO:0007669"/>
    <property type="project" value="UniProtKB-KW"/>
</dbReference>
<evidence type="ECO:0000313" key="6">
    <source>
        <dbReference type="Proteomes" id="UP000003089"/>
    </source>
</evidence>
<keyword evidence="6" id="KW-1185">Reference proteome</keyword>
<feature type="active site" description="Proton acceptor" evidence="2">
    <location>
        <position position="121"/>
    </location>
</feature>
<keyword evidence="5" id="KW-0808">Transferase</keyword>
<dbReference type="PANTHER" id="PTHR43300">
    <property type="entry name" value="ACETYLTRANSFERASE"/>
    <property type="match status" value="1"/>
</dbReference>
<dbReference type="AlphaFoldDB" id="I9RNV5"/>
<feature type="site" description="Increases basicity of active site His" evidence="2">
    <location>
        <position position="122"/>
    </location>
</feature>
<dbReference type="PATRIC" id="fig|997884.3.peg.4009"/>
<comment type="similarity">
    <text evidence="1">Belongs to the transferase hexapeptide repeat family.</text>
</comment>
<dbReference type="SUPFAM" id="SSF51161">
    <property type="entry name" value="Trimeric LpxA-like enzymes"/>
    <property type="match status" value="1"/>
</dbReference>
<protein>
    <submittedName>
        <fullName evidence="5">Sialic acid O-acetyltransferase NeuD family sugar O-acyltransferase</fullName>
    </submittedName>
</protein>
<keyword evidence="5" id="KW-0012">Acyltransferase</keyword>
<dbReference type="InterPro" id="IPR001451">
    <property type="entry name" value="Hexapep"/>
</dbReference>
<gene>
    <name evidence="5" type="ORF">HMPREF1068_03908</name>
</gene>
<dbReference type="eggNOG" id="COG0110">
    <property type="taxonomic scope" value="Bacteria"/>
</dbReference>
<dbReference type="CDD" id="cd03360">
    <property type="entry name" value="LbH_AT_putative"/>
    <property type="match status" value="1"/>
</dbReference>